<dbReference type="OrthoDB" id="415825at2759"/>
<protein>
    <recommendedName>
        <fullName evidence="6">FAD-binding PCMH-type domain-containing protein</fullName>
    </recommendedName>
</protein>
<dbReference type="Gene3D" id="3.40.462.20">
    <property type="match status" value="1"/>
</dbReference>
<keyword evidence="4" id="KW-0274">FAD</keyword>
<dbReference type="Pfam" id="PF01565">
    <property type="entry name" value="FAD_binding_4"/>
    <property type="match status" value="1"/>
</dbReference>
<comment type="caution">
    <text evidence="7">The sequence shown here is derived from an EMBL/GenBank/DDBJ whole genome shotgun (WGS) entry which is preliminary data.</text>
</comment>
<dbReference type="PROSITE" id="PS51387">
    <property type="entry name" value="FAD_PCMH"/>
    <property type="match status" value="1"/>
</dbReference>
<gene>
    <name evidence="7" type="ORF">HYALB_00010881</name>
</gene>
<dbReference type="Proteomes" id="UP000701801">
    <property type="component" value="Unassembled WGS sequence"/>
</dbReference>
<evidence type="ECO:0000259" key="6">
    <source>
        <dbReference type="PROSITE" id="PS51387"/>
    </source>
</evidence>
<dbReference type="InterPro" id="IPR016166">
    <property type="entry name" value="FAD-bd_PCMH"/>
</dbReference>
<dbReference type="InterPro" id="IPR050416">
    <property type="entry name" value="FAD-linked_Oxidoreductase"/>
</dbReference>
<dbReference type="PANTHER" id="PTHR42973:SF39">
    <property type="entry name" value="FAD-BINDING PCMH-TYPE DOMAIN-CONTAINING PROTEIN"/>
    <property type="match status" value="1"/>
</dbReference>
<evidence type="ECO:0000256" key="3">
    <source>
        <dbReference type="ARBA" id="ARBA00022630"/>
    </source>
</evidence>
<keyword evidence="8" id="KW-1185">Reference proteome</keyword>
<evidence type="ECO:0000256" key="4">
    <source>
        <dbReference type="ARBA" id="ARBA00022827"/>
    </source>
</evidence>
<sequence length="464" mass="50870">MAPNPPFPFPAVLPNPDVPIEETLSRWSYSNVSKPALHVVPENEGHIIQVLEYAHSHHLTIVVAGGGNAAFVPITKDTLYLSLEKFDGIELDEGRQTVTFGGGVRAGSVLRYLAERGFYTVLPSSNAVGMAGFVLGGGGHHFIGLHGLTVDNVVSFRVITTDGRVFDLDRASVGEEGSLFKVLNGAGLGYGVVVSITMKVYPLSGLRMENNQFVIRRLIFPAEEIGAAAEALVSFQHLDPKLIVALACVNAPPGTPPSGTPLVVLESTYFGSEQEAERKTAILFEQPLVEKASMAMTVSEPFVKLNDATPNTTGDYRDIHVAALQEISNSAIEEAFHLWQTFTSDNKDANRTMLAFSRFDTSFSEKVKQPGEFIGTRDRGTACIAMTCFSKPEVRDKAEDFAVAFKDVVRRSDGKGEPRTVLNNMRPHTRLGEIFEQEAFVEIRRVKSRWDEGGMFWCPWFGDI</sequence>
<keyword evidence="5" id="KW-0560">Oxidoreductase</keyword>
<dbReference type="AlphaFoldDB" id="A0A9N9LUL8"/>
<evidence type="ECO:0000256" key="2">
    <source>
        <dbReference type="ARBA" id="ARBA00005466"/>
    </source>
</evidence>
<reference evidence="7" key="1">
    <citation type="submission" date="2021-07" db="EMBL/GenBank/DDBJ databases">
        <authorList>
            <person name="Durling M."/>
        </authorList>
    </citation>
    <scope>NUCLEOTIDE SEQUENCE</scope>
</reference>
<dbReference type="SUPFAM" id="SSF56176">
    <property type="entry name" value="FAD-binding/transporter-associated domain-like"/>
    <property type="match status" value="1"/>
</dbReference>
<comment type="cofactor">
    <cofactor evidence="1">
        <name>FAD</name>
        <dbReference type="ChEBI" id="CHEBI:57692"/>
    </cofactor>
</comment>
<dbReference type="GO" id="GO:0016491">
    <property type="term" value="F:oxidoreductase activity"/>
    <property type="evidence" value="ECO:0007669"/>
    <property type="project" value="UniProtKB-KW"/>
</dbReference>
<keyword evidence="3" id="KW-0285">Flavoprotein</keyword>
<comment type="similarity">
    <text evidence="2">Belongs to the oxygen-dependent FAD-linked oxidoreductase family.</text>
</comment>
<evidence type="ECO:0000256" key="1">
    <source>
        <dbReference type="ARBA" id="ARBA00001974"/>
    </source>
</evidence>
<evidence type="ECO:0000313" key="8">
    <source>
        <dbReference type="Proteomes" id="UP000701801"/>
    </source>
</evidence>
<name>A0A9N9LUL8_9HELO</name>
<dbReference type="GO" id="GO:0071949">
    <property type="term" value="F:FAD binding"/>
    <property type="evidence" value="ECO:0007669"/>
    <property type="project" value="InterPro"/>
</dbReference>
<dbReference type="PANTHER" id="PTHR42973">
    <property type="entry name" value="BINDING OXIDOREDUCTASE, PUTATIVE (AFU_ORTHOLOGUE AFUA_1G17690)-RELATED"/>
    <property type="match status" value="1"/>
</dbReference>
<organism evidence="7 8">
    <name type="scientific">Hymenoscyphus albidus</name>
    <dbReference type="NCBI Taxonomy" id="595503"/>
    <lineage>
        <taxon>Eukaryota</taxon>
        <taxon>Fungi</taxon>
        <taxon>Dikarya</taxon>
        <taxon>Ascomycota</taxon>
        <taxon>Pezizomycotina</taxon>
        <taxon>Leotiomycetes</taxon>
        <taxon>Helotiales</taxon>
        <taxon>Helotiaceae</taxon>
        <taxon>Hymenoscyphus</taxon>
    </lineage>
</organism>
<dbReference type="EMBL" id="CAJVRM010000235">
    <property type="protein sequence ID" value="CAG8977796.1"/>
    <property type="molecule type" value="Genomic_DNA"/>
</dbReference>
<accession>A0A9N9LUL8</accession>
<proteinExistence type="inferred from homology"/>
<dbReference type="InterPro" id="IPR006094">
    <property type="entry name" value="Oxid_FAD_bind_N"/>
</dbReference>
<evidence type="ECO:0000313" key="7">
    <source>
        <dbReference type="EMBL" id="CAG8977796.1"/>
    </source>
</evidence>
<dbReference type="InterPro" id="IPR036318">
    <property type="entry name" value="FAD-bd_PCMH-like_sf"/>
</dbReference>
<dbReference type="Gene3D" id="3.30.465.10">
    <property type="match status" value="1"/>
</dbReference>
<dbReference type="InterPro" id="IPR016169">
    <property type="entry name" value="FAD-bd_PCMH_sub2"/>
</dbReference>
<feature type="domain" description="FAD-binding PCMH-type" evidence="6">
    <location>
        <begin position="31"/>
        <end position="203"/>
    </location>
</feature>
<evidence type="ECO:0000256" key="5">
    <source>
        <dbReference type="ARBA" id="ARBA00023002"/>
    </source>
</evidence>